<dbReference type="EMBL" id="CP037421">
    <property type="protein sequence ID" value="QDT28712.1"/>
    <property type="molecule type" value="Genomic_DNA"/>
</dbReference>
<keyword evidence="10" id="KW-1185">Reference proteome</keyword>
<dbReference type="Pfam" id="PF02472">
    <property type="entry name" value="ExbD"/>
    <property type="match status" value="1"/>
</dbReference>
<feature type="transmembrane region" description="Helical" evidence="8">
    <location>
        <begin position="12"/>
        <end position="33"/>
    </location>
</feature>
<evidence type="ECO:0000313" key="9">
    <source>
        <dbReference type="EMBL" id="QDT28712.1"/>
    </source>
</evidence>
<dbReference type="RefSeq" id="WP_145451081.1">
    <property type="nucleotide sequence ID" value="NZ_CP037421.1"/>
</dbReference>
<keyword evidence="7" id="KW-0653">Protein transport</keyword>
<dbReference type="PANTHER" id="PTHR30558">
    <property type="entry name" value="EXBD MEMBRANE COMPONENT OF PMF-DRIVEN MACROMOLECULE IMPORT SYSTEM"/>
    <property type="match status" value="1"/>
</dbReference>
<evidence type="ECO:0000256" key="2">
    <source>
        <dbReference type="ARBA" id="ARBA00005811"/>
    </source>
</evidence>
<evidence type="ECO:0000256" key="6">
    <source>
        <dbReference type="ARBA" id="ARBA00023136"/>
    </source>
</evidence>
<evidence type="ECO:0000313" key="10">
    <source>
        <dbReference type="Proteomes" id="UP000315647"/>
    </source>
</evidence>
<keyword evidence="4 7" id="KW-0812">Transmembrane</keyword>
<evidence type="ECO:0000256" key="1">
    <source>
        <dbReference type="ARBA" id="ARBA00004162"/>
    </source>
</evidence>
<dbReference type="AlphaFoldDB" id="A0A517QAR2"/>
<sequence>MRIPTRPRQAGIRFNITPLIDIVFLLVVFFLAATHLTQNEKLEAVELPEASEHETEPDEVPRRIIVTITPDEKLHLRGNEITPEELDAQLISLDENKRRETEIRIRGDRHIPYRIVERVLISCARAGISNVQFAVLND</sequence>
<gene>
    <name evidence="9" type="primary">exbD</name>
    <name evidence="9" type="ORF">Enr10x_40570</name>
</gene>
<dbReference type="Proteomes" id="UP000315647">
    <property type="component" value="Chromosome"/>
</dbReference>
<dbReference type="Gene3D" id="3.30.420.270">
    <property type="match status" value="1"/>
</dbReference>
<accession>A0A517QAR2</accession>
<dbReference type="GO" id="GO:0022857">
    <property type="term" value="F:transmembrane transporter activity"/>
    <property type="evidence" value="ECO:0007669"/>
    <property type="project" value="InterPro"/>
</dbReference>
<evidence type="ECO:0000256" key="8">
    <source>
        <dbReference type="SAM" id="Phobius"/>
    </source>
</evidence>
<keyword evidence="6 8" id="KW-0472">Membrane</keyword>
<reference evidence="9 10" key="1">
    <citation type="submission" date="2019-03" db="EMBL/GenBank/DDBJ databases">
        <title>Deep-cultivation of Planctomycetes and their phenomic and genomic characterization uncovers novel biology.</title>
        <authorList>
            <person name="Wiegand S."/>
            <person name="Jogler M."/>
            <person name="Boedeker C."/>
            <person name="Pinto D."/>
            <person name="Vollmers J."/>
            <person name="Rivas-Marin E."/>
            <person name="Kohn T."/>
            <person name="Peeters S.H."/>
            <person name="Heuer A."/>
            <person name="Rast P."/>
            <person name="Oberbeckmann S."/>
            <person name="Bunk B."/>
            <person name="Jeske O."/>
            <person name="Meyerdierks A."/>
            <person name="Storesund J.E."/>
            <person name="Kallscheuer N."/>
            <person name="Luecker S."/>
            <person name="Lage O.M."/>
            <person name="Pohl T."/>
            <person name="Merkel B.J."/>
            <person name="Hornburger P."/>
            <person name="Mueller R.-W."/>
            <person name="Bruemmer F."/>
            <person name="Labrenz M."/>
            <person name="Spormann A.M."/>
            <person name="Op den Camp H."/>
            <person name="Overmann J."/>
            <person name="Amann R."/>
            <person name="Jetten M.S.M."/>
            <person name="Mascher T."/>
            <person name="Medema M.H."/>
            <person name="Devos D.P."/>
            <person name="Kaster A.-K."/>
            <person name="Ovreas L."/>
            <person name="Rohde M."/>
            <person name="Galperin M.Y."/>
            <person name="Jogler C."/>
        </authorList>
    </citation>
    <scope>NUCLEOTIDE SEQUENCE [LARGE SCALE GENOMIC DNA]</scope>
    <source>
        <strain evidence="9 10">Enr10</strain>
    </source>
</reference>
<name>A0A517QAR2_9PLAN</name>
<comment type="similarity">
    <text evidence="2 7">Belongs to the ExbD/TolR family.</text>
</comment>
<proteinExistence type="inferred from homology"/>
<organism evidence="9 10">
    <name type="scientific">Gimesia panareensis</name>
    <dbReference type="NCBI Taxonomy" id="2527978"/>
    <lineage>
        <taxon>Bacteria</taxon>
        <taxon>Pseudomonadati</taxon>
        <taxon>Planctomycetota</taxon>
        <taxon>Planctomycetia</taxon>
        <taxon>Planctomycetales</taxon>
        <taxon>Planctomycetaceae</taxon>
        <taxon>Gimesia</taxon>
    </lineage>
</organism>
<dbReference type="InterPro" id="IPR003400">
    <property type="entry name" value="ExbD"/>
</dbReference>
<comment type="subcellular location">
    <subcellularLocation>
        <location evidence="1">Cell membrane</location>
        <topology evidence="1">Single-pass membrane protein</topology>
    </subcellularLocation>
    <subcellularLocation>
        <location evidence="7">Cell membrane</location>
        <topology evidence="7">Single-pass type II membrane protein</topology>
    </subcellularLocation>
</comment>
<protein>
    <submittedName>
        <fullName evidence="9">Biopolymer transport protein ExbD</fullName>
    </submittedName>
</protein>
<dbReference type="PANTHER" id="PTHR30558:SF3">
    <property type="entry name" value="BIOPOLYMER TRANSPORT PROTEIN EXBD-RELATED"/>
    <property type="match status" value="1"/>
</dbReference>
<keyword evidence="3" id="KW-1003">Cell membrane</keyword>
<evidence type="ECO:0000256" key="7">
    <source>
        <dbReference type="RuleBase" id="RU003879"/>
    </source>
</evidence>
<dbReference type="GO" id="GO:0015031">
    <property type="term" value="P:protein transport"/>
    <property type="evidence" value="ECO:0007669"/>
    <property type="project" value="UniProtKB-KW"/>
</dbReference>
<keyword evidence="5 8" id="KW-1133">Transmembrane helix</keyword>
<keyword evidence="7" id="KW-0813">Transport</keyword>
<dbReference type="GO" id="GO:0005886">
    <property type="term" value="C:plasma membrane"/>
    <property type="evidence" value="ECO:0007669"/>
    <property type="project" value="UniProtKB-SubCell"/>
</dbReference>
<evidence type="ECO:0000256" key="5">
    <source>
        <dbReference type="ARBA" id="ARBA00022989"/>
    </source>
</evidence>
<evidence type="ECO:0000256" key="4">
    <source>
        <dbReference type="ARBA" id="ARBA00022692"/>
    </source>
</evidence>
<evidence type="ECO:0000256" key="3">
    <source>
        <dbReference type="ARBA" id="ARBA00022475"/>
    </source>
</evidence>